<comment type="caution">
    <text evidence="2">The sequence shown here is derived from an EMBL/GenBank/DDBJ whole genome shotgun (WGS) entry which is preliminary data.</text>
</comment>
<keyword evidence="1" id="KW-0732">Signal</keyword>
<feature type="non-terminal residue" evidence="2">
    <location>
        <position position="1"/>
    </location>
</feature>
<proteinExistence type="predicted"/>
<dbReference type="OrthoDB" id="6621820at2759"/>
<evidence type="ECO:0000313" key="3">
    <source>
        <dbReference type="Proteomes" id="UP000478052"/>
    </source>
</evidence>
<sequence>IQRILLCYIFFMLFFLQLQKRHINSDGNKCIIKFSIKDSQNSYVIVANTALELEEKLKARKNSNNPIQSCLLIVRTIMNPCEIMVYFDELKL</sequence>
<protein>
    <submittedName>
        <fullName evidence="2">C2H2-type domain-containing protein</fullName>
    </submittedName>
</protein>
<evidence type="ECO:0000313" key="2">
    <source>
        <dbReference type="EMBL" id="KAF0726400.1"/>
    </source>
</evidence>
<keyword evidence="3" id="KW-1185">Reference proteome</keyword>
<reference evidence="2 3" key="1">
    <citation type="submission" date="2019-08" db="EMBL/GenBank/DDBJ databases">
        <title>Whole genome of Aphis craccivora.</title>
        <authorList>
            <person name="Voronova N.V."/>
            <person name="Shulinski R.S."/>
            <person name="Bandarenka Y.V."/>
            <person name="Zhorov D.G."/>
            <person name="Warner D."/>
        </authorList>
    </citation>
    <scope>NUCLEOTIDE SEQUENCE [LARGE SCALE GENOMIC DNA]</scope>
    <source>
        <strain evidence="2">180601</strain>
        <tissue evidence="2">Whole Body</tissue>
    </source>
</reference>
<feature type="signal peptide" evidence="1">
    <location>
        <begin position="1"/>
        <end position="20"/>
    </location>
</feature>
<feature type="chain" id="PRO_5026106554" evidence="1">
    <location>
        <begin position="21"/>
        <end position="92"/>
    </location>
</feature>
<name>A0A6G0WGX9_APHCR</name>
<organism evidence="2 3">
    <name type="scientific">Aphis craccivora</name>
    <name type="common">Cowpea aphid</name>
    <dbReference type="NCBI Taxonomy" id="307492"/>
    <lineage>
        <taxon>Eukaryota</taxon>
        <taxon>Metazoa</taxon>
        <taxon>Ecdysozoa</taxon>
        <taxon>Arthropoda</taxon>
        <taxon>Hexapoda</taxon>
        <taxon>Insecta</taxon>
        <taxon>Pterygota</taxon>
        <taxon>Neoptera</taxon>
        <taxon>Paraneoptera</taxon>
        <taxon>Hemiptera</taxon>
        <taxon>Sternorrhyncha</taxon>
        <taxon>Aphidomorpha</taxon>
        <taxon>Aphidoidea</taxon>
        <taxon>Aphididae</taxon>
        <taxon>Aphidini</taxon>
        <taxon>Aphis</taxon>
        <taxon>Aphis</taxon>
    </lineage>
</organism>
<dbReference type="AlphaFoldDB" id="A0A6G0WGX9"/>
<gene>
    <name evidence="2" type="ORF">FWK35_00025786</name>
</gene>
<dbReference type="EMBL" id="VUJU01008744">
    <property type="protein sequence ID" value="KAF0726400.1"/>
    <property type="molecule type" value="Genomic_DNA"/>
</dbReference>
<accession>A0A6G0WGX9</accession>
<evidence type="ECO:0000256" key="1">
    <source>
        <dbReference type="SAM" id="SignalP"/>
    </source>
</evidence>
<dbReference type="Proteomes" id="UP000478052">
    <property type="component" value="Unassembled WGS sequence"/>
</dbReference>